<evidence type="ECO:0000259" key="3">
    <source>
        <dbReference type="PROSITE" id="PS51192"/>
    </source>
</evidence>
<dbReference type="SMART" id="SM00487">
    <property type="entry name" value="DEXDc"/>
    <property type="match status" value="1"/>
</dbReference>
<dbReference type="EMBL" id="JAKVPY010000022">
    <property type="protein sequence ID" value="MCH4564706.1"/>
    <property type="molecule type" value="Genomic_DNA"/>
</dbReference>
<keyword evidence="5" id="KW-0378">Hydrolase</keyword>
<dbReference type="InterPro" id="IPR011545">
    <property type="entry name" value="DEAD/DEAH_box_helicase_dom"/>
</dbReference>
<feature type="domain" description="Helicase ATP-binding" evidence="3">
    <location>
        <begin position="37"/>
        <end position="220"/>
    </location>
</feature>
<dbReference type="PROSITE" id="PS51194">
    <property type="entry name" value="HELICASE_CTER"/>
    <property type="match status" value="1"/>
</dbReference>
<protein>
    <submittedName>
        <fullName evidence="5">DEAD/DEAH box helicase</fullName>
    </submittedName>
</protein>
<evidence type="ECO:0000313" key="5">
    <source>
        <dbReference type="EMBL" id="MCH4564706.1"/>
    </source>
</evidence>
<dbReference type="GO" id="GO:0004386">
    <property type="term" value="F:helicase activity"/>
    <property type="evidence" value="ECO:0007669"/>
    <property type="project" value="UniProtKB-KW"/>
</dbReference>
<name>A0ABS9RY10_9GAMM</name>
<comment type="caution">
    <text evidence="5">The sequence shown here is derived from an EMBL/GenBank/DDBJ whole genome shotgun (WGS) entry which is preliminary data.</text>
</comment>
<dbReference type="InterPro" id="IPR027417">
    <property type="entry name" value="P-loop_NTPase"/>
</dbReference>
<sequence>MSEAASSSFTRLDPRIQRWIWRQQWDQLRDVQEQAIPVVLAGERDVLIGAATASGKTEAAFFPALTGLLQARDSGHAPAPLLLYVAPLKALINDQVGRLELLTEGTELALTPWHGDVSTSRKTRFGKKPGGVLLITPESLEAMFVRRGTEIARLFGGLRQIIIDEWHAFIGTERGIQLQSQMNRLEVVLQRRIPRVGLSATLGDMSLAANELRPGEGDTVIPIVSTHGEQALHVQLRGYERLPPKTAPKEAETLSRQGKDVPIEDVTHGDELDIRDHLFKHLRGKSNLIFANRKRDVELYAELLRRKSQDQRLPEEFFVHHGSLSRDLRHHVEQSLKAGKPLSVVCTSTLEMGVDIGSVASIAQIGPPHQVASLRQRLGRSGRRGDPAVLRLYVTESSLSPHTPFLDRLRPGVFQAAAMVELLVEGWCEPPPSGYLHLSTLIQQVMSLIAQYGGASANDLWRALIKSGPFRQVSQAQFTALLRAMGAAELLVQSNDGLLLHGWVGERLVNHYDFYAAFSAPEEYTLYHGAKVIGKLPIDSPIETGGLLVFAGRRWLIQDIDADRKAISLMPSAGGILPLFGGNAGLIRREIRERMRRLYIEGEVPRFLNRGAARLFAQGGTFFREAQLETTSIVQEADQTLLLPWQSDQVLNTLALLLRRLGLAAEREGVAVTVQKSDIDMVRQGLEHAVAHPPTSAVELAAVAENKINEKYDQYLPEELLCSEFASRFLDLEGALETAGALLACR</sequence>
<dbReference type="SMART" id="SM00490">
    <property type="entry name" value="HELICc"/>
    <property type="match status" value="1"/>
</dbReference>
<dbReference type="PANTHER" id="PTHR47962:SF5">
    <property type="entry name" value="ATP-DEPENDENT HELICASE LHR-RELATED"/>
    <property type="match status" value="1"/>
</dbReference>
<dbReference type="Gene3D" id="3.40.50.300">
    <property type="entry name" value="P-loop containing nucleotide triphosphate hydrolases"/>
    <property type="match status" value="2"/>
</dbReference>
<proteinExistence type="predicted"/>
<evidence type="ECO:0000259" key="4">
    <source>
        <dbReference type="PROSITE" id="PS51194"/>
    </source>
</evidence>
<dbReference type="PROSITE" id="PS51192">
    <property type="entry name" value="HELICASE_ATP_BIND_1"/>
    <property type="match status" value="1"/>
</dbReference>
<dbReference type="Pfam" id="PF00271">
    <property type="entry name" value="Helicase_C"/>
    <property type="match status" value="1"/>
</dbReference>
<keyword evidence="1" id="KW-0547">Nucleotide-binding</keyword>
<keyword evidence="5" id="KW-0347">Helicase</keyword>
<dbReference type="PANTHER" id="PTHR47962">
    <property type="entry name" value="ATP-DEPENDENT HELICASE LHR-RELATED-RELATED"/>
    <property type="match status" value="1"/>
</dbReference>
<evidence type="ECO:0000313" key="6">
    <source>
        <dbReference type="Proteomes" id="UP001202117"/>
    </source>
</evidence>
<evidence type="ECO:0000256" key="2">
    <source>
        <dbReference type="ARBA" id="ARBA00022840"/>
    </source>
</evidence>
<dbReference type="RefSeq" id="WP_240569317.1">
    <property type="nucleotide sequence ID" value="NZ_JAKVPY010000022.1"/>
</dbReference>
<accession>A0ABS9RY10</accession>
<reference evidence="5 6" key="1">
    <citation type="submission" date="2022-02" db="EMBL/GenBank/DDBJ databases">
        <title>Halomonas fukangensis sp. nov., a halophilic bacterium isolated from a bulk soil of Kalidium foliatum at Fukang.</title>
        <authorList>
            <person name="Huang Y."/>
        </authorList>
    </citation>
    <scope>NUCLEOTIDE SEQUENCE [LARGE SCALE GENOMIC DNA]</scope>
    <source>
        <strain evidence="5 6">EGI 63088</strain>
    </source>
</reference>
<dbReference type="Proteomes" id="UP001202117">
    <property type="component" value="Unassembled WGS sequence"/>
</dbReference>
<evidence type="ECO:0000256" key="1">
    <source>
        <dbReference type="ARBA" id="ARBA00022741"/>
    </source>
</evidence>
<dbReference type="InterPro" id="IPR052511">
    <property type="entry name" value="ATP-dep_Helicase"/>
</dbReference>
<keyword evidence="2" id="KW-0067">ATP-binding</keyword>
<keyword evidence="6" id="KW-1185">Reference proteome</keyword>
<dbReference type="InterPro" id="IPR014001">
    <property type="entry name" value="Helicase_ATP-bd"/>
</dbReference>
<dbReference type="InterPro" id="IPR001650">
    <property type="entry name" value="Helicase_C-like"/>
</dbReference>
<organism evidence="5 6">
    <name type="scientific">Halomonas flagellata</name>
    <dbReference type="NCBI Taxonomy" id="2920385"/>
    <lineage>
        <taxon>Bacteria</taxon>
        <taxon>Pseudomonadati</taxon>
        <taxon>Pseudomonadota</taxon>
        <taxon>Gammaproteobacteria</taxon>
        <taxon>Oceanospirillales</taxon>
        <taxon>Halomonadaceae</taxon>
        <taxon>Halomonas</taxon>
    </lineage>
</organism>
<gene>
    <name evidence="5" type="ORF">MKP05_16515</name>
</gene>
<feature type="domain" description="Helicase C-terminal" evidence="4">
    <location>
        <begin position="273"/>
        <end position="425"/>
    </location>
</feature>
<dbReference type="SUPFAM" id="SSF52540">
    <property type="entry name" value="P-loop containing nucleoside triphosphate hydrolases"/>
    <property type="match status" value="1"/>
</dbReference>
<dbReference type="Pfam" id="PF00270">
    <property type="entry name" value="DEAD"/>
    <property type="match status" value="1"/>
</dbReference>